<dbReference type="FunFam" id="3.40.50.720:FF:000084">
    <property type="entry name" value="Short-chain dehydrogenase reductase"/>
    <property type="match status" value="1"/>
</dbReference>
<accession>A0A9W9QKW0</accession>
<name>A0A9W9QKW0_PENBR</name>
<dbReference type="EMBL" id="JAPZBQ010000003">
    <property type="protein sequence ID" value="KAJ5339265.1"/>
    <property type="molecule type" value="Genomic_DNA"/>
</dbReference>
<gene>
    <name evidence="4" type="ORF">N7452_005993</name>
</gene>
<comment type="similarity">
    <text evidence="1">Belongs to the short-chain dehydrogenases/reductases (SDR) family.</text>
</comment>
<dbReference type="GO" id="GO:0016491">
    <property type="term" value="F:oxidoreductase activity"/>
    <property type="evidence" value="ECO:0007669"/>
    <property type="project" value="UniProtKB-KW"/>
</dbReference>
<organism evidence="4 5">
    <name type="scientific">Penicillium brevicompactum</name>
    <dbReference type="NCBI Taxonomy" id="5074"/>
    <lineage>
        <taxon>Eukaryota</taxon>
        <taxon>Fungi</taxon>
        <taxon>Dikarya</taxon>
        <taxon>Ascomycota</taxon>
        <taxon>Pezizomycotina</taxon>
        <taxon>Eurotiomycetes</taxon>
        <taxon>Eurotiomycetidae</taxon>
        <taxon>Eurotiales</taxon>
        <taxon>Aspergillaceae</taxon>
        <taxon>Penicillium</taxon>
    </lineage>
</organism>
<proteinExistence type="inferred from homology"/>
<comment type="caution">
    <text evidence="4">The sequence shown here is derived from an EMBL/GenBank/DDBJ whole genome shotgun (WGS) entry which is preliminary data.</text>
</comment>
<dbReference type="InterPro" id="IPR002347">
    <property type="entry name" value="SDR_fam"/>
</dbReference>
<dbReference type="Gene3D" id="3.40.50.720">
    <property type="entry name" value="NAD(P)-binding Rossmann-like Domain"/>
    <property type="match status" value="1"/>
</dbReference>
<evidence type="ECO:0000313" key="4">
    <source>
        <dbReference type="EMBL" id="KAJ5339265.1"/>
    </source>
</evidence>
<reference evidence="4" key="1">
    <citation type="submission" date="2022-12" db="EMBL/GenBank/DDBJ databases">
        <authorList>
            <person name="Petersen C."/>
        </authorList>
    </citation>
    <scope>NUCLEOTIDE SEQUENCE</scope>
    <source>
        <strain evidence="4">IBT 35673</strain>
    </source>
</reference>
<dbReference type="PRINTS" id="PR00081">
    <property type="entry name" value="GDHRDH"/>
</dbReference>
<dbReference type="Pfam" id="PF13561">
    <property type="entry name" value="adh_short_C2"/>
    <property type="match status" value="1"/>
</dbReference>
<dbReference type="PANTHER" id="PTHR24321">
    <property type="entry name" value="DEHYDROGENASES, SHORT CHAIN"/>
    <property type="match status" value="1"/>
</dbReference>
<dbReference type="PANTHER" id="PTHR24321:SF8">
    <property type="entry name" value="ESTRADIOL 17-BETA-DEHYDROGENASE 8-RELATED"/>
    <property type="match status" value="1"/>
</dbReference>
<dbReference type="InterPro" id="IPR020904">
    <property type="entry name" value="Sc_DH/Rdtase_CS"/>
</dbReference>
<dbReference type="SUPFAM" id="SSF51735">
    <property type="entry name" value="NAD(P)-binding Rossmann-fold domains"/>
    <property type="match status" value="1"/>
</dbReference>
<dbReference type="PROSITE" id="PS00061">
    <property type="entry name" value="ADH_SHORT"/>
    <property type="match status" value="1"/>
</dbReference>
<reference evidence="4" key="2">
    <citation type="journal article" date="2023" name="IMA Fungus">
        <title>Comparative genomic study of the Penicillium genus elucidates a diverse pangenome and 15 lateral gene transfer events.</title>
        <authorList>
            <person name="Petersen C."/>
            <person name="Sorensen T."/>
            <person name="Nielsen M.R."/>
            <person name="Sondergaard T.E."/>
            <person name="Sorensen J.L."/>
            <person name="Fitzpatrick D.A."/>
            <person name="Frisvad J.C."/>
            <person name="Nielsen K.L."/>
        </authorList>
    </citation>
    <scope>NUCLEOTIDE SEQUENCE</scope>
    <source>
        <strain evidence="4">IBT 35673</strain>
    </source>
</reference>
<evidence type="ECO:0000256" key="1">
    <source>
        <dbReference type="ARBA" id="ARBA00006484"/>
    </source>
</evidence>
<dbReference type="CDD" id="cd05233">
    <property type="entry name" value="SDR_c"/>
    <property type="match status" value="1"/>
</dbReference>
<dbReference type="AlphaFoldDB" id="A0A9W9QKW0"/>
<evidence type="ECO:0000256" key="3">
    <source>
        <dbReference type="ARBA" id="ARBA00023002"/>
    </source>
</evidence>
<evidence type="ECO:0000256" key="2">
    <source>
        <dbReference type="ARBA" id="ARBA00022857"/>
    </source>
</evidence>
<dbReference type="InterPro" id="IPR036291">
    <property type="entry name" value="NAD(P)-bd_dom_sf"/>
</dbReference>
<keyword evidence="2" id="KW-0521">NADP</keyword>
<evidence type="ECO:0000313" key="5">
    <source>
        <dbReference type="Proteomes" id="UP001147695"/>
    </source>
</evidence>
<dbReference type="PRINTS" id="PR00080">
    <property type="entry name" value="SDRFAMILY"/>
</dbReference>
<keyword evidence="3" id="KW-0560">Oxidoreductase</keyword>
<protein>
    <submittedName>
        <fullName evidence="4">Short-chain dehydrogenase/reductase SDR</fullName>
    </submittedName>
</protein>
<dbReference type="Proteomes" id="UP001147695">
    <property type="component" value="Unassembled WGS sequence"/>
</dbReference>
<sequence length="278" mass="29684">MCPKTPHGDCPPQETACHIIPSIAGKRVLITGCASGIGKATAEVFAAHGVHLVICDIQDDVGQSVASRISSDNSDCKVTYIHIDVSSRAECIAGVEAGVRFLGGLDSLIHAAGHIHQDVVENIGEDELSRMLDVNIKGAVFMSQAVFPYLKTRGGTIINFGSDIAAEPLPLLAHYAASKGAVQSFTRSIAREWGEYGIRANAVLPAVWTPMIEDYRRGLQAESVPGHDHYMNDRVCLGEKFGDVEADLVPVIAFLVSDASRWITGQLVPVNGGLSLVR</sequence>